<organism evidence="5 6">
    <name type="scientific">Candidatus Desulfosporosinus infrequens</name>
    <dbReference type="NCBI Taxonomy" id="2043169"/>
    <lineage>
        <taxon>Bacteria</taxon>
        <taxon>Bacillati</taxon>
        <taxon>Bacillota</taxon>
        <taxon>Clostridia</taxon>
        <taxon>Eubacteriales</taxon>
        <taxon>Desulfitobacteriaceae</taxon>
        <taxon>Desulfosporosinus</taxon>
    </lineage>
</organism>
<dbReference type="InterPro" id="IPR008201">
    <property type="entry name" value="HepT-like"/>
</dbReference>
<dbReference type="GO" id="GO:0004540">
    <property type="term" value="F:RNA nuclease activity"/>
    <property type="evidence" value="ECO:0007669"/>
    <property type="project" value="InterPro"/>
</dbReference>
<dbReference type="GO" id="GO:0110001">
    <property type="term" value="C:toxin-antitoxin complex"/>
    <property type="evidence" value="ECO:0007669"/>
    <property type="project" value="InterPro"/>
</dbReference>
<protein>
    <submittedName>
        <fullName evidence="5">Uncharacterized protein</fullName>
    </submittedName>
</protein>
<reference evidence="6" key="1">
    <citation type="submission" date="2018-02" db="EMBL/GenBank/DDBJ databases">
        <authorList>
            <person name="Hausmann B."/>
        </authorList>
    </citation>
    <scope>NUCLEOTIDE SEQUENCE [LARGE SCALE GENOMIC DNA]</scope>
    <source>
        <strain evidence="6">Peat soil MAG SbF1</strain>
    </source>
</reference>
<name>A0A2U3KGN6_9FIRM</name>
<dbReference type="GO" id="GO:0016787">
    <property type="term" value="F:hydrolase activity"/>
    <property type="evidence" value="ECO:0007669"/>
    <property type="project" value="UniProtKB-KW"/>
</dbReference>
<dbReference type="Proteomes" id="UP000238916">
    <property type="component" value="Unassembled WGS sequence"/>
</dbReference>
<proteinExistence type="predicted"/>
<evidence type="ECO:0000256" key="2">
    <source>
        <dbReference type="ARBA" id="ARBA00022722"/>
    </source>
</evidence>
<feature type="transmembrane region" description="Helical" evidence="4">
    <location>
        <begin position="6"/>
        <end position="28"/>
    </location>
</feature>
<keyword evidence="4" id="KW-0472">Membrane</keyword>
<evidence type="ECO:0000256" key="1">
    <source>
        <dbReference type="ARBA" id="ARBA00022649"/>
    </source>
</evidence>
<keyword evidence="4" id="KW-0812">Transmembrane</keyword>
<evidence type="ECO:0000256" key="4">
    <source>
        <dbReference type="SAM" id="Phobius"/>
    </source>
</evidence>
<evidence type="ECO:0000256" key="3">
    <source>
        <dbReference type="ARBA" id="ARBA00022801"/>
    </source>
</evidence>
<evidence type="ECO:0000313" key="6">
    <source>
        <dbReference type="Proteomes" id="UP000238916"/>
    </source>
</evidence>
<gene>
    <name evidence="5" type="ORF">SBF1_1980009</name>
</gene>
<keyword evidence="2" id="KW-0540">Nuclease</keyword>
<sequence length="82" mass="9408">MPDDLRWLAHIFFGVGIILIIMGVLKTLRYFKFNVKRSTTGLDQKSFLANDEKQRAVCMTLINIGEAVKQLSAQLKLKYKGY</sequence>
<keyword evidence="1" id="KW-1277">Toxin-antitoxin system</keyword>
<dbReference type="AlphaFoldDB" id="A0A2U3KGN6"/>
<keyword evidence="3" id="KW-0378">Hydrolase</keyword>
<accession>A0A2U3KGN6</accession>
<dbReference type="EMBL" id="OMOF01000110">
    <property type="protein sequence ID" value="SPF38835.1"/>
    <property type="molecule type" value="Genomic_DNA"/>
</dbReference>
<evidence type="ECO:0000313" key="5">
    <source>
        <dbReference type="EMBL" id="SPF38835.1"/>
    </source>
</evidence>
<keyword evidence="4" id="KW-1133">Transmembrane helix</keyword>
<dbReference type="Pfam" id="PF01934">
    <property type="entry name" value="HepT-like"/>
    <property type="match status" value="1"/>
</dbReference>